<evidence type="ECO:0000313" key="4">
    <source>
        <dbReference type="EMBL" id="AAC07594.1"/>
    </source>
</evidence>
<feature type="active site" description="Proton donor/acceptor" evidence="1">
    <location>
        <position position="99"/>
    </location>
</feature>
<dbReference type="AlphaFoldDB" id="O67630"/>
<dbReference type="SMR" id="O67630"/>
<dbReference type="InterPro" id="IPR050275">
    <property type="entry name" value="PGM_Phosphatase"/>
</dbReference>
<evidence type="ECO:0000313" key="5">
    <source>
        <dbReference type="Proteomes" id="UP000000798"/>
    </source>
</evidence>
<evidence type="ECO:0000256" key="2">
    <source>
        <dbReference type="PIRSR" id="PIRSR613078-2"/>
    </source>
</evidence>
<evidence type="ECO:0000256" key="1">
    <source>
        <dbReference type="PIRSR" id="PIRSR613078-1"/>
    </source>
</evidence>
<dbReference type="PDB" id="9MMH">
    <property type="method" value="X-ray"/>
    <property type="resolution" value="2.04 A"/>
    <property type="chains" value="A/B/C/D=18-220"/>
</dbReference>
<dbReference type="STRING" id="224324.aq_1744"/>
<dbReference type="GO" id="GO:0005737">
    <property type="term" value="C:cytoplasm"/>
    <property type="evidence" value="ECO:0000318"/>
    <property type="project" value="GO_Central"/>
</dbReference>
<keyword evidence="6" id="KW-0002">3D-structure</keyword>
<feature type="binding site" evidence="2">
    <location>
        <position position="75"/>
    </location>
    <ligand>
        <name>substrate</name>
    </ligand>
</feature>
<evidence type="ECO:0000256" key="3">
    <source>
        <dbReference type="SAM" id="Phobius"/>
    </source>
</evidence>
<evidence type="ECO:0007829" key="6">
    <source>
        <dbReference type="PDB" id="9MMH"/>
    </source>
</evidence>
<dbReference type="CDD" id="cd07067">
    <property type="entry name" value="HP_PGM_like"/>
    <property type="match status" value="1"/>
</dbReference>
<keyword evidence="3" id="KW-0812">Transmembrane</keyword>
<reference evidence="6" key="2">
    <citation type="journal article" date="2025" name="J. Biol. Chem.">
        <title>Identification of the phosphatase essential for riboflavin biosynthesis in Aquifex aeolicus.</title>
        <authorList>
            <person name="Hoffpauir Z.A."/>
            <person name="Lamb A.L."/>
        </authorList>
    </citation>
    <scope>X-RAY CRYSTALLOGRAPHY (2.04 ANGSTROMS) OF 18-220</scope>
</reference>
<dbReference type="Pfam" id="PF00300">
    <property type="entry name" value="His_Phos_1"/>
    <property type="match status" value="1"/>
</dbReference>
<dbReference type="Gene3D" id="3.40.50.1240">
    <property type="entry name" value="Phosphoglycerate mutase-like"/>
    <property type="match status" value="1"/>
</dbReference>
<dbReference type="KEGG" id="aae:aq_1744"/>
<name>O67630_AQUAE</name>
<keyword evidence="5" id="KW-1185">Reference proteome</keyword>
<dbReference type="GO" id="GO:0016791">
    <property type="term" value="F:phosphatase activity"/>
    <property type="evidence" value="ECO:0000318"/>
    <property type="project" value="GO_Central"/>
</dbReference>
<keyword evidence="3" id="KW-0472">Membrane</keyword>
<dbReference type="Proteomes" id="UP000000798">
    <property type="component" value="Chromosome"/>
</dbReference>
<organism evidence="4 5">
    <name type="scientific">Aquifex aeolicus (strain VF5)</name>
    <dbReference type="NCBI Taxonomy" id="224324"/>
    <lineage>
        <taxon>Bacteria</taxon>
        <taxon>Pseudomonadati</taxon>
        <taxon>Aquificota</taxon>
        <taxon>Aquificia</taxon>
        <taxon>Aquificales</taxon>
        <taxon>Aquificaceae</taxon>
        <taxon>Aquifex</taxon>
    </lineage>
</organism>
<feature type="active site" description="Tele-phosphohistidine intermediate" evidence="1">
    <location>
        <position position="26"/>
    </location>
</feature>
<dbReference type="InterPro" id="IPR029033">
    <property type="entry name" value="His_PPase_superfam"/>
</dbReference>
<dbReference type="PIR" id="D70450">
    <property type="entry name" value="D70450"/>
</dbReference>
<dbReference type="InParanoid" id="O67630"/>
<dbReference type="EnsemblBacteria" id="AAC07594">
    <property type="protein sequence ID" value="AAC07594"/>
    <property type="gene ID" value="aq_1744"/>
</dbReference>
<dbReference type="HOGENOM" id="CLU_033323_9_5_0"/>
<dbReference type="EMBL" id="AE000657">
    <property type="protein sequence ID" value="AAC07594.1"/>
    <property type="molecule type" value="Genomic_DNA"/>
</dbReference>
<sequence length="220" mass="25626">MGNRYSTASSRRLIRADMKKIYLIRHAQSEYNEKGIFQGRLDSDLTPLGFVQSRLLVKQFEREKPEVIITSPQRRAYKTALTLSDVLGIDLIVDERIREMSFGVLEGRHFWTMFEENKEMIINWLKDPVKYPLPTQEDIKEFEKRIKEFLEDLKSRKEKVLAVVGHGGTLHGLLCLALGIGLEKMWHIHMDNTGISLLEYDGERFYLKSLNDTCHLLVLD</sequence>
<dbReference type="InterPro" id="IPR013078">
    <property type="entry name" value="His_Pase_superF_clade-1"/>
</dbReference>
<dbReference type="eggNOG" id="COG0406">
    <property type="taxonomic scope" value="Bacteria"/>
</dbReference>
<dbReference type="PANTHER" id="PTHR48100:SF1">
    <property type="entry name" value="HISTIDINE PHOSPHATASE FAMILY PROTEIN-RELATED"/>
    <property type="match status" value="1"/>
</dbReference>
<feature type="transmembrane region" description="Helical" evidence="3">
    <location>
        <begin position="160"/>
        <end position="182"/>
    </location>
</feature>
<proteinExistence type="evidence at protein level"/>
<dbReference type="SUPFAM" id="SSF53254">
    <property type="entry name" value="Phosphoglycerate mutase-like"/>
    <property type="match status" value="1"/>
</dbReference>
<dbReference type="OrthoDB" id="9781415at2"/>
<gene>
    <name evidence="4" type="primary">gpmA</name>
    <name evidence="4" type="ordered locus">aq_1744</name>
</gene>
<dbReference type="SMART" id="SM00855">
    <property type="entry name" value="PGAM"/>
    <property type="match status" value="1"/>
</dbReference>
<feature type="binding site" evidence="2">
    <location>
        <begin position="25"/>
        <end position="32"/>
    </location>
    <ligand>
        <name>substrate</name>
    </ligand>
</feature>
<protein>
    <submittedName>
        <fullName evidence="4">Phosphoglycerate mutase</fullName>
    </submittedName>
</protein>
<dbReference type="FunCoup" id="O67630">
    <property type="interactions" value="392"/>
</dbReference>
<dbReference type="PANTHER" id="PTHR48100">
    <property type="entry name" value="BROAD-SPECIFICITY PHOSPHATASE YOR283W-RELATED"/>
    <property type="match status" value="1"/>
</dbReference>
<accession>O67630</accession>
<keyword evidence="3" id="KW-1133">Transmembrane helix</keyword>
<reference evidence="4 5" key="1">
    <citation type="journal article" date="1998" name="Nature">
        <title>The complete genome of the hyperthermophilic bacterium Aquifex aeolicus.</title>
        <authorList>
            <person name="Deckert G."/>
            <person name="Warren P.V."/>
            <person name="Gaasterland T."/>
            <person name="Young W.G."/>
            <person name="Lenox A.L."/>
            <person name="Graham D.E."/>
            <person name="Overbeek R."/>
            <person name="Snead M.A."/>
            <person name="Keller M."/>
            <person name="Aujay M."/>
            <person name="Huber R."/>
            <person name="Feldman R.A."/>
            <person name="Short J.M."/>
            <person name="Olson G.J."/>
            <person name="Swanson R.V."/>
        </authorList>
    </citation>
    <scope>NUCLEOTIDE SEQUENCE [LARGE SCALE GENOMIC DNA]</scope>
    <source>
        <strain evidence="4 5">VF5</strain>
    </source>
</reference>
<dbReference type="PATRIC" id="fig|224324.8.peg.1343"/>